<dbReference type="Gene3D" id="2.40.160.10">
    <property type="entry name" value="Porin"/>
    <property type="match status" value="1"/>
</dbReference>
<gene>
    <name evidence="13" type="ORF">AWB82_01402</name>
</gene>
<keyword evidence="14" id="KW-1185">Reference proteome</keyword>
<dbReference type="InterPro" id="IPR023614">
    <property type="entry name" value="Porin_dom_sf"/>
</dbReference>
<keyword evidence="6 11" id="KW-0732">Signal</keyword>
<dbReference type="PRINTS" id="PR00182">
    <property type="entry name" value="ECOLNEIPORIN"/>
</dbReference>
<dbReference type="GO" id="GO:0009279">
    <property type="term" value="C:cell outer membrane"/>
    <property type="evidence" value="ECO:0007669"/>
    <property type="project" value="UniProtKB-SubCell"/>
</dbReference>
<dbReference type="GO" id="GO:0034220">
    <property type="term" value="P:monoatomic ion transmembrane transport"/>
    <property type="evidence" value="ECO:0007669"/>
    <property type="project" value="InterPro"/>
</dbReference>
<dbReference type="CDD" id="cd00342">
    <property type="entry name" value="gram_neg_porins"/>
    <property type="match status" value="1"/>
</dbReference>
<feature type="domain" description="Porin" evidence="12">
    <location>
        <begin position="12"/>
        <end position="355"/>
    </location>
</feature>
<evidence type="ECO:0000313" key="13">
    <source>
        <dbReference type="EMBL" id="SAK50356.1"/>
    </source>
</evidence>
<dbReference type="PANTHER" id="PTHR34501">
    <property type="entry name" value="PROTEIN YDDL-RELATED"/>
    <property type="match status" value="1"/>
</dbReference>
<sequence>MKRVALAGTAGLLIALPGIVQAQSSVTLYGIIDAGVAYTNNQRGAPNFQATSGKFNGSRWGLKGVEDLGGGYKAVFTLENGFRVNDGTAGQGGREFGRQAFVGVAKTGVGTLTFGRQYDPNADLLAAYAGPGFWSPSTHVGDNDNLNQTFRINNAVKFRSDPFEGFTVDALYAFSNQAGPNSGAGTGFGNNRAWGVAANYVNGPLSIGGGYVLLDHPNAASNTGGAVGGASTTTGDDYSGAFFNGLNGGVTRQQIAVAGANYAFGTLATLGFAWSHTQLDYNDGSSRKFNNYDVNGRYNLTPATKLIGVYTFTDGRANSLPGTGGATLKPRWHQFTLGVDYSLSKRTDLYLSGVYQLASGDASTSVGGGYQKIAAIADVGTASSTNRQVAAFAGVRMRF</sequence>
<evidence type="ECO:0000256" key="2">
    <source>
        <dbReference type="ARBA" id="ARBA00011233"/>
    </source>
</evidence>
<feature type="chain" id="PRO_5007619867" evidence="11">
    <location>
        <begin position="23"/>
        <end position="399"/>
    </location>
</feature>
<keyword evidence="5" id="KW-0812">Transmembrane</keyword>
<dbReference type="SUPFAM" id="SSF56935">
    <property type="entry name" value="Porins"/>
    <property type="match status" value="1"/>
</dbReference>
<dbReference type="AlphaFoldDB" id="A0A157ZY40"/>
<evidence type="ECO:0000256" key="10">
    <source>
        <dbReference type="ARBA" id="ARBA00023237"/>
    </source>
</evidence>
<comment type="subcellular location">
    <subcellularLocation>
        <location evidence="1">Cell outer membrane</location>
        <topology evidence="1">Multi-pass membrane protein</topology>
    </subcellularLocation>
</comment>
<dbReference type="InterPro" id="IPR050298">
    <property type="entry name" value="Gram-neg_bact_OMP"/>
</dbReference>
<dbReference type="InterPro" id="IPR002299">
    <property type="entry name" value="Porin_Neis"/>
</dbReference>
<evidence type="ECO:0000256" key="6">
    <source>
        <dbReference type="ARBA" id="ARBA00022729"/>
    </source>
</evidence>
<dbReference type="STRING" id="1777143.AWB82_01402"/>
<evidence type="ECO:0000256" key="4">
    <source>
        <dbReference type="ARBA" id="ARBA00022452"/>
    </source>
</evidence>
<dbReference type="EMBL" id="FCOJ02000007">
    <property type="protein sequence ID" value="SAK50356.1"/>
    <property type="molecule type" value="Genomic_DNA"/>
</dbReference>
<protein>
    <submittedName>
        <fullName evidence="13">Porin</fullName>
    </submittedName>
</protein>
<keyword evidence="8" id="KW-0626">Porin</keyword>
<evidence type="ECO:0000256" key="9">
    <source>
        <dbReference type="ARBA" id="ARBA00023136"/>
    </source>
</evidence>
<evidence type="ECO:0000256" key="1">
    <source>
        <dbReference type="ARBA" id="ARBA00004571"/>
    </source>
</evidence>
<dbReference type="Proteomes" id="UP000054596">
    <property type="component" value="Unassembled WGS sequence"/>
</dbReference>
<comment type="subunit">
    <text evidence="2">Homotrimer.</text>
</comment>
<evidence type="ECO:0000256" key="5">
    <source>
        <dbReference type="ARBA" id="ARBA00022692"/>
    </source>
</evidence>
<proteinExistence type="predicted"/>
<evidence type="ECO:0000259" key="12">
    <source>
        <dbReference type="Pfam" id="PF13609"/>
    </source>
</evidence>
<dbReference type="PANTHER" id="PTHR34501:SF9">
    <property type="entry name" value="MAJOR OUTER MEMBRANE PROTEIN P.IA"/>
    <property type="match status" value="1"/>
</dbReference>
<evidence type="ECO:0000256" key="11">
    <source>
        <dbReference type="SAM" id="SignalP"/>
    </source>
</evidence>
<keyword evidence="3" id="KW-0813">Transport</keyword>
<dbReference type="InterPro" id="IPR033900">
    <property type="entry name" value="Gram_neg_porin_domain"/>
</dbReference>
<dbReference type="PRINTS" id="PR00184">
    <property type="entry name" value="NEISSPPORIN"/>
</dbReference>
<keyword evidence="10" id="KW-0998">Cell outer membrane</keyword>
<evidence type="ECO:0000256" key="8">
    <source>
        <dbReference type="ARBA" id="ARBA00023114"/>
    </source>
</evidence>
<feature type="signal peptide" evidence="11">
    <location>
        <begin position="1"/>
        <end position="22"/>
    </location>
</feature>
<keyword evidence="9" id="KW-0472">Membrane</keyword>
<keyword evidence="7" id="KW-0406">Ion transport</keyword>
<comment type="caution">
    <text evidence="13">The sequence shown here is derived from an EMBL/GenBank/DDBJ whole genome shotgun (WGS) entry which is preliminary data.</text>
</comment>
<organism evidence="13 14">
    <name type="scientific">Caballeronia glebae</name>
    <dbReference type="NCBI Taxonomy" id="1777143"/>
    <lineage>
        <taxon>Bacteria</taxon>
        <taxon>Pseudomonadati</taxon>
        <taxon>Pseudomonadota</taxon>
        <taxon>Betaproteobacteria</taxon>
        <taxon>Burkholderiales</taxon>
        <taxon>Burkholderiaceae</taxon>
        <taxon>Caballeronia</taxon>
    </lineage>
</organism>
<dbReference type="OrthoDB" id="8982743at2"/>
<dbReference type="RefSeq" id="WP_086966416.1">
    <property type="nucleotide sequence ID" value="NZ_FCOJ02000007.1"/>
</dbReference>
<dbReference type="GO" id="GO:0046930">
    <property type="term" value="C:pore complex"/>
    <property type="evidence" value="ECO:0007669"/>
    <property type="project" value="UniProtKB-KW"/>
</dbReference>
<evidence type="ECO:0000256" key="7">
    <source>
        <dbReference type="ARBA" id="ARBA00023065"/>
    </source>
</evidence>
<accession>A0A157ZY40</accession>
<keyword evidence="4" id="KW-1134">Transmembrane beta strand</keyword>
<evidence type="ECO:0000256" key="3">
    <source>
        <dbReference type="ARBA" id="ARBA00022448"/>
    </source>
</evidence>
<reference evidence="13" key="1">
    <citation type="submission" date="2016-01" db="EMBL/GenBank/DDBJ databases">
        <authorList>
            <person name="Peeters C."/>
        </authorList>
    </citation>
    <scope>NUCLEOTIDE SEQUENCE [LARGE SCALE GENOMIC DNA]</scope>
    <source>
        <strain evidence="13">LMG 29325</strain>
    </source>
</reference>
<name>A0A157ZY40_9BURK</name>
<dbReference type="InterPro" id="IPR001702">
    <property type="entry name" value="Porin_Gram-ve"/>
</dbReference>
<dbReference type="Pfam" id="PF13609">
    <property type="entry name" value="Porin_4"/>
    <property type="match status" value="1"/>
</dbReference>
<dbReference type="GO" id="GO:0015288">
    <property type="term" value="F:porin activity"/>
    <property type="evidence" value="ECO:0007669"/>
    <property type="project" value="UniProtKB-KW"/>
</dbReference>
<evidence type="ECO:0000313" key="14">
    <source>
        <dbReference type="Proteomes" id="UP000054596"/>
    </source>
</evidence>